<comment type="caution">
    <text evidence="7">The sequence shown here is derived from an EMBL/GenBank/DDBJ whole genome shotgun (WGS) entry which is preliminary data.</text>
</comment>
<accession>A0A836CCJ7</accession>
<evidence type="ECO:0000256" key="2">
    <source>
        <dbReference type="ARBA" id="ARBA00035119"/>
    </source>
</evidence>
<evidence type="ECO:0000256" key="1">
    <source>
        <dbReference type="ARBA" id="ARBA00022801"/>
    </source>
</evidence>
<sequence length="320" mass="34200">MATSTSAHIVAAARHVTIDDDAVRALAQELMAAGGVTALQQQQSGMGWSNCGWHYSADAAASGPLTCQFVFVLDALNFCFWPTPGLEYEHLASGLARALEADPRALSAAVLSAATPALLASWAPGFALPQMAERVSKVRELGAVLGAHFGGLASNMVQAAGGSAVNLIRLITALLPGFRDEAVYRGSQVFLYKRAQIVVADLWAAYGCRGADQLFGFRDMAELTMFADYRVPQVLAHAGALVYAPALRQRIESLQELPAGGEEEVEIRAATVQAVERVAEAMKALGAPLLSVELDWLLWHRGEASKDTIAPHHRTLSIFY</sequence>
<evidence type="ECO:0000256" key="3">
    <source>
        <dbReference type="ARBA" id="ARBA00035306"/>
    </source>
</evidence>
<name>A0A836CCJ7_9STRA</name>
<dbReference type="Proteomes" id="UP000664859">
    <property type="component" value="Unassembled WGS sequence"/>
</dbReference>
<evidence type="ECO:0000313" key="7">
    <source>
        <dbReference type="EMBL" id="KAG5181375.1"/>
    </source>
</evidence>
<gene>
    <name evidence="7" type="ORF">JKP88DRAFT_269044</name>
</gene>
<dbReference type="OrthoDB" id="416777at2759"/>
<evidence type="ECO:0000256" key="4">
    <source>
        <dbReference type="ARBA" id="ARBA00035393"/>
    </source>
</evidence>
<evidence type="ECO:0000256" key="6">
    <source>
        <dbReference type="RuleBase" id="RU365002"/>
    </source>
</evidence>
<keyword evidence="1 6" id="KW-0378">Hydrolase</keyword>
<organism evidence="7 8">
    <name type="scientific">Tribonema minus</name>
    <dbReference type="NCBI Taxonomy" id="303371"/>
    <lineage>
        <taxon>Eukaryota</taxon>
        <taxon>Sar</taxon>
        <taxon>Stramenopiles</taxon>
        <taxon>Ochrophyta</taxon>
        <taxon>PX clade</taxon>
        <taxon>Xanthophyceae</taxon>
        <taxon>Tribonematales</taxon>
        <taxon>Tribonemataceae</taxon>
        <taxon>Tribonema</taxon>
    </lineage>
</organism>
<proteinExistence type="inferred from homology"/>
<protein>
    <recommendedName>
        <fullName evidence="3 6">Queuosine 5'-phosphate N-glycosylase/hydrolase</fullName>
        <ecNumber evidence="6">3.2.2.-</ecNumber>
    </recommendedName>
    <alternativeName>
        <fullName evidence="4 6">Queuosine-nucleotide N-glycosylase/hydrolase</fullName>
    </alternativeName>
</protein>
<evidence type="ECO:0000313" key="8">
    <source>
        <dbReference type="Proteomes" id="UP000664859"/>
    </source>
</evidence>
<keyword evidence="8" id="KW-1185">Reference proteome</keyword>
<comment type="function">
    <text evidence="6">Catalyzes the hydrolysis of queuosine 5'-phosphate, releasing the nucleobase queuine (q). Is required for salvage of queuine from exogenous queuosine (Q) that is imported and then converted to queuosine 5'-phosphate intracellularly.</text>
</comment>
<dbReference type="PANTHER" id="PTHR21314">
    <property type="entry name" value="QUEUOSINE 5'-PHOSPHATE N-GLYCOSYLASE_HYDROLASE-RELATED"/>
    <property type="match status" value="1"/>
</dbReference>
<reference evidence="7" key="1">
    <citation type="submission" date="2021-02" db="EMBL/GenBank/DDBJ databases">
        <title>First Annotated Genome of the Yellow-green Alga Tribonema minus.</title>
        <authorList>
            <person name="Mahan K.M."/>
        </authorList>
    </citation>
    <scope>NUCLEOTIDE SEQUENCE</scope>
    <source>
        <strain evidence="7">UTEX B ZZ1240</strain>
    </source>
</reference>
<dbReference type="EMBL" id="JAFCMP010000334">
    <property type="protein sequence ID" value="KAG5181375.1"/>
    <property type="molecule type" value="Genomic_DNA"/>
</dbReference>
<comment type="catalytic activity">
    <reaction evidence="5 6">
        <text>queuosine 5'-phosphate + H2O = queuine + D-ribose 5-phosphate</text>
        <dbReference type="Rhea" id="RHEA:75387"/>
        <dbReference type="ChEBI" id="CHEBI:15377"/>
        <dbReference type="ChEBI" id="CHEBI:17433"/>
        <dbReference type="ChEBI" id="CHEBI:78346"/>
        <dbReference type="ChEBI" id="CHEBI:194371"/>
    </reaction>
    <physiologicalReaction direction="left-to-right" evidence="5 6">
        <dbReference type="Rhea" id="RHEA:75388"/>
    </physiologicalReaction>
</comment>
<dbReference type="InterPro" id="IPR019438">
    <property type="entry name" value="Q_salvage"/>
</dbReference>
<dbReference type="PANTHER" id="PTHR21314:SF0">
    <property type="entry name" value="QUEUOSINE 5'-PHOSPHATE N-GLYCOSYLASE_HYDROLASE"/>
    <property type="match status" value="1"/>
</dbReference>
<dbReference type="AlphaFoldDB" id="A0A836CCJ7"/>
<dbReference type="GO" id="GO:0016787">
    <property type="term" value="F:hydrolase activity"/>
    <property type="evidence" value="ECO:0007669"/>
    <property type="project" value="UniProtKB-KW"/>
</dbReference>
<comment type="similarity">
    <text evidence="2 6">Belongs to the QNG1 protein family.</text>
</comment>
<dbReference type="GO" id="GO:0006400">
    <property type="term" value="P:tRNA modification"/>
    <property type="evidence" value="ECO:0007669"/>
    <property type="project" value="TreeGrafter"/>
</dbReference>
<dbReference type="Pfam" id="PF10343">
    <property type="entry name" value="Q_salvage"/>
    <property type="match status" value="1"/>
</dbReference>
<dbReference type="EC" id="3.2.2.-" evidence="6"/>
<evidence type="ECO:0000256" key="5">
    <source>
        <dbReference type="ARBA" id="ARBA00048204"/>
    </source>
</evidence>